<sequence length="205" mass="22804">MKPGKIILIVLLFVITIGLAQPSWADRISEDSPDYPKVVQTLNSLIQVRKNPEEMGYTTEELQQKIAALELQKQTMETSEDWARCRNETGKPLAIYARKPENSTLNSLYYLGHGETTDEDWDCDAIYLPNDAKVAGLKLPIGEPAILKIIDGTQLVAKTNPNTQELEFIALTALIEVLKAEQLNWQIPNLASSDIDVQSPNAPSD</sequence>
<evidence type="ECO:0000313" key="2">
    <source>
        <dbReference type="Proteomes" id="UP000232003"/>
    </source>
</evidence>
<accession>A0A2K8T653</accession>
<dbReference type="AlphaFoldDB" id="A0A2K8T653"/>
<dbReference type="OrthoDB" id="422351at2"/>
<proteinExistence type="predicted"/>
<dbReference type="EMBL" id="CP024788">
    <property type="protein sequence ID" value="AUB43063.1"/>
    <property type="molecule type" value="Genomic_DNA"/>
</dbReference>
<dbReference type="Proteomes" id="UP000232003">
    <property type="component" value="Plasmid pNFSY03"/>
</dbReference>
<dbReference type="KEGG" id="nfl:COO91_09221"/>
<keyword evidence="1" id="KW-0614">Plasmid</keyword>
<keyword evidence="2" id="KW-1185">Reference proteome</keyword>
<evidence type="ECO:0000313" key="1">
    <source>
        <dbReference type="EMBL" id="AUB43063.1"/>
    </source>
</evidence>
<geneLocation type="plasmid" evidence="2">
    <name>pnfsy03</name>
</geneLocation>
<name>A0A2K8T653_9NOSO</name>
<gene>
    <name evidence="1" type="ORF">COO91_09221</name>
</gene>
<protein>
    <submittedName>
        <fullName evidence="1">Uncharacterized protein</fullName>
    </submittedName>
</protein>
<reference evidence="1 2" key="1">
    <citation type="submission" date="2017-11" db="EMBL/GenBank/DDBJ databases">
        <title>Complete genome of a free-living desiccation-tolerant cyanobacterium and its photosynthetic adaptation to extreme terrestrial habitat.</title>
        <authorList>
            <person name="Shang J."/>
        </authorList>
    </citation>
    <scope>NUCLEOTIDE SEQUENCE [LARGE SCALE GENOMIC DNA]</scope>
    <source>
        <strain evidence="1 2">CCNUN1</strain>
        <plasmid evidence="2">pnfsy03</plasmid>
    </source>
</reference>
<organism evidence="1 2">
    <name type="scientific">Nostoc flagelliforme CCNUN1</name>
    <dbReference type="NCBI Taxonomy" id="2038116"/>
    <lineage>
        <taxon>Bacteria</taxon>
        <taxon>Bacillati</taxon>
        <taxon>Cyanobacteriota</taxon>
        <taxon>Cyanophyceae</taxon>
        <taxon>Nostocales</taxon>
        <taxon>Nostocaceae</taxon>
        <taxon>Nostoc</taxon>
    </lineage>
</organism>
<dbReference type="RefSeq" id="WP_100903348.1">
    <property type="nucleotide sequence ID" value="NZ_CAWNNC010000004.1"/>
</dbReference>